<dbReference type="Pfam" id="PF00392">
    <property type="entry name" value="GntR"/>
    <property type="match status" value="1"/>
</dbReference>
<comment type="caution">
    <text evidence="5">The sequence shown here is derived from an EMBL/GenBank/DDBJ whole genome shotgun (WGS) entry which is preliminary data.</text>
</comment>
<dbReference type="InterPro" id="IPR036388">
    <property type="entry name" value="WH-like_DNA-bd_sf"/>
</dbReference>
<dbReference type="InterPro" id="IPR036390">
    <property type="entry name" value="WH_DNA-bd_sf"/>
</dbReference>
<dbReference type="PANTHER" id="PTHR44846:SF17">
    <property type="entry name" value="GNTR-FAMILY TRANSCRIPTIONAL REGULATOR"/>
    <property type="match status" value="1"/>
</dbReference>
<keyword evidence="3" id="KW-0804">Transcription</keyword>
<dbReference type="RefSeq" id="WP_068044691.1">
    <property type="nucleotide sequence ID" value="NZ_JAAXOO010000006.1"/>
</dbReference>
<evidence type="ECO:0000256" key="1">
    <source>
        <dbReference type="ARBA" id="ARBA00023015"/>
    </source>
</evidence>
<sequence length="262" mass="28752">MGSRTVVADVADELARRVAAGEYQPGELMPSVRQVADEFEMNRATAQLTLGRLESYGFVEARRGKGFTIREVRQAGGLDVYRHLFRFSIPMPEVAIEMFRDIVEVERGIVMDALLAYTGAAPGGPVAAGFDLAELKTEVDALETLARTDVPDHRRILAIEIGIVRRLLVTLESSLQRAILNSIGDMVLEVPQAVEAYFAGAADLHVLVWRALIAVWESESGPSAAQLALFEDLFGIYHHKVINRFEELLGAQGQPEIHAVTA</sequence>
<dbReference type="PANTHER" id="PTHR44846">
    <property type="entry name" value="MANNOSYL-D-GLYCERATE TRANSPORT/METABOLISM SYSTEM REPRESSOR MNGR-RELATED"/>
    <property type="match status" value="1"/>
</dbReference>
<dbReference type="SMART" id="SM00345">
    <property type="entry name" value="HTH_GNTR"/>
    <property type="match status" value="1"/>
</dbReference>
<evidence type="ECO:0000313" key="6">
    <source>
        <dbReference type="Proteomes" id="UP000565715"/>
    </source>
</evidence>
<dbReference type="Gene3D" id="1.10.10.10">
    <property type="entry name" value="Winged helix-like DNA-binding domain superfamily/Winged helix DNA-binding domain"/>
    <property type="match status" value="1"/>
</dbReference>
<organism evidence="5 6">
    <name type="scientific">Nocardia speluncae</name>
    <dbReference type="NCBI Taxonomy" id="419477"/>
    <lineage>
        <taxon>Bacteria</taxon>
        <taxon>Bacillati</taxon>
        <taxon>Actinomycetota</taxon>
        <taxon>Actinomycetes</taxon>
        <taxon>Mycobacteriales</taxon>
        <taxon>Nocardiaceae</taxon>
        <taxon>Nocardia</taxon>
    </lineage>
</organism>
<dbReference type="GO" id="GO:0003677">
    <property type="term" value="F:DNA binding"/>
    <property type="evidence" value="ECO:0007669"/>
    <property type="project" value="UniProtKB-KW"/>
</dbReference>
<evidence type="ECO:0000256" key="2">
    <source>
        <dbReference type="ARBA" id="ARBA00023125"/>
    </source>
</evidence>
<gene>
    <name evidence="5" type="ORF">HGA13_25365</name>
</gene>
<feature type="domain" description="HTH gntR-type" evidence="4">
    <location>
        <begin position="4"/>
        <end position="72"/>
    </location>
</feature>
<dbReference type="GO" id="GO:0003700">
    <property type="term" value="F:DNA-binding transcription factor activity"/>
    <property type="evidence" value="ECO:0007669"/>
    <property type="project" value="InterPro"/>
</dbReference>
<keyword evidence="2" id="KW-0238">DNA-binding</keyword>
<evidence type="ECO:0000256" key="3">
    <source>
        <dbReference type="ARBA" id="ARBA00023163"/>
    </source>
</evidence>
<dbReference type="GO" id="GO:0045892">
    <property type="term" value="P:negative regulation of DNA-templated transcription"/>
    <property type="evidence" value="ECO:0007669"/>
    <property type="project" value="TreeGrafter"/>
</dbReference>
<proteinExistence type="predicted"/>
<reference evidence="5 6" key="1">
    <citation type="submission" date="2020-04" db="EMBL/GenBank/DDBJ databases">
        <title>MicrobeNet Type strains.</title>
        <authorList>
            <person name="Nicholson A.C."/>
        </authorList>
    </citation>
    <scope>NUCLEOTIDE SEQUENCE [LARGE SCALE GENOMIC DNA]</scope>
    <source>
        <strain evidence="5 6">DSM 45078</strain>
    </source>
</reference>
<dbReference type="CDD" id="cd07377">
    <property type="entry name" value="WHTH_GntR"/>
    <property type="match status" value="1"/>
</dbReference>
<evidence type="ECO:0000259" key="4">
    <source>
        <dbReference type="PROSITE" id="PS50949"/>
    </source>
</evidence>
<dbReference type="AlphaFoldDB" id="A0A846XJ71"/>
<dbReference type="InterPro" id="IPR050679">
    <property type="entry name" value="Bact_HTH_transcr_reg"/>
</dbReference>
<evidence type="ECO:0000313" key="5">
    <source>
        <dbReference type="EMBL" id="NKY36371.1"/>
    </source>
</evidence>
<dbReference type="InterPro" id="IPR000524">
    <property type="entry name" value="Tscrpt_reg_HTH_GntR"/>
</dbReference>
<keyword evidence="6" id="KW-1185">Reference proteome</keyword>
<dbReference type="PROSITE" id="PS50949">
    <property type="entry name" value="HTH_GNTR"/>
    <property type="match status" value="1"/>
</dbReference>
<name>A0A846XJ71_9NOCA</name>
<dbReference type="SUPFAM" id="SSF46785">
    <property type="entry name" value="Winged helix' DNA-binding domain"/>
    <property type="match status" value="1"/>
</dbReference>
<dbReference type="EMBL" id="JAAXOO010000006">
    <property type="protein sequence ID" value="NKY36371.1"/>
    <property type="molecule type" value="Genomic_DNA"/>
</dbReference>
<protein>
    <submittedName>
        <fullName evidence="5">GntR family transcriptional regulator</fullName>
    </submittedName>
</protein>
<dbReference type="Proteomes" id="UP000565715">
    <property type="component" value="Unassembled WGS sequence"/>
</dbReference>
<keyword evidence="1" id="KW-0805">Transcription regulation</keyword>
<accession>A0A846XJ71</accession>